<name>A0A2T7PY69_POMCA</name>
<dbReference type="OrthoDB" id="6285520at2759"/>
<dbReference type="AlphaFoldDB" id="A0A2T7PY69"/>
<feature type="transmembrane region" description="Helical" evidence="5">
    <location>
        <begin position="358"/>
        <end position="377"/>
    </location>
</feature>
<feature type="transmembrane region" description="Helical" evidence="5">
    <location>
        <begin position="328"/>
        <end position="346"/>
    </location>
</feature>
<evidence type="ECO:0000256" key="3">
    <source>
        <dbReference type="ARBA" id="ARBA00022989"/>
    </source>
</evidence>
<feature type="transmembrane region" description="Helical" evidence="5">
    <location>
        <begin position="270"/>
        <end position="290"/>
    </location>
</feature>
<accession>A0A2T7PY69</accession>
<dbReference type="STRING" id="400727.A0A2T7PY69"/>
<dbReference type="PANTHER" id="PTHR23291">
    <property type="entry name" value="BAX INHIBITOR-RELATED"/>
    <property type="match status" value="1"/>
</dbReference>
<feature type="transmembrane region" description="Helical" evidence="5">
    <location>
        <begin position="383"/>
        <end position="403"/>
    </location>
</feature>
<keyword evidence="3 5" id="KW-1133">Transmembrane helix</keyword>
<evidence type="ECO:0000256" key="2">
    <source>
        <dbReference type="ARBA" id="ARBA00022692"/>
    </source>
</evidence>
<dbReference type="GO" id="GO:0005743">
    <property type="term" value="C:mitochondrial inner membrane"/>
    <property type="evidence" value="ECO:0007669"/>
    <property type="project" value="TreeGrafter"/>
</dbReference>
<dbReference type="InterPro" id="IPR035871">
    <property type="entry name" value="GHITM"/>
</dbReference>
<dbReference type="Proteomes" id="UP000245119">
    <property type="component" value="Linkage Group LG1"/>
</dbReference>
<keyword evidence="4 5" id="KW-0472">Membrane</keyword>
<dbReference type="InterPro" id="IPR006214">
    <property type="entry name" value="Bax_inhibitor_1-related"/>
</dbReference>
<comment type="caution">
    <text evidence="6">The sequence shown here is derived from an EMBL/GenBank/DDBJ whole genome shotgun (WGS) entry which is preliminary data.</text>
</comment>
<dbReference type="EMBL" id="PZQS01000001">
    <property type="protein sequence ID" value="PVD38372.1"/>
    <property type="molecule type" value="Genomic_DNA"/>
</dbReference>
<reference evidence="6 7" key="1">
    <citation type="submission" date="2018-04" db="EMBL/GenBank/DDBJ databases">
        <title>The genome of golden apple snail Pomacea canaliculata provides insight into stress tolerance and invasive adaptation.</title>
        <authorList>
            <person name="Liu C."/>
            <person name="Liu B."/>
            <person name="Ren Y."/>
            <person name="Zhang Y."/>
            <person name="Wang H."/>
            <person name="Li S."/>
            <person name="Jiang F."/>
            <person name="Yin L."/>
            <person name="Zhang G."/>
            <person name="Qian W."/>
            <person name="Fan W."/>
        </authorList>
    </citation>
    <scope>NUCLEOTIDE SEQUENCE [LARGE SCALE GENOMIC DNA]</scope>
    <source>
        <strain evidence="6">SZHN2017</strain>
        <tissue evidence="6">Muscle</tissue>
    </source>
</reference>
<evidence type="ECO:0000313" key="7">
    <source>
        <dbReference type="Proteomes" id="UP000245119"/>
    </source>
</evidence>
<protein>
    <recommendedName>
        <fullName evidence="8">Growth hormone-inducible transmembrane protein</fullName>
    </recommendedName>
</protein>
<gene>
    <name evidence="6" type="ORF">C0Q70_00986</name>
</gene>
<keyword evidence="7" id="KW-1185">Reference proteome</keyword>
<keyword evidence="2 5" id="KW-0812">Transmembrane</keyword>
<evidence type="ECO:0008006" key="8">
    <source>
        <dbReference type="Google" id="ProtNLM"/>
    </source>
</evidence>
<dbReference type="Pfam" id="PF01027">
    <property type="entry name" value="Bax1-I"/>
    <property type="match status" value="1"/>
</dbReference>
<sequence>MIICSSLHTWYSQPLVLGLTATRPPSRRLVGRLQVSLAKTEGEEEQARMKKKNTHYQPGTLLSRCFSTVLEAAHNVKNTFVIFTPEELLPSEGFGLIIFTPGAAKEELKIDNLKMLAARAARCFSLPLTTFVTTLGKSSITGVVPKQPLLTVRIQLYASESRNAVRRQVSRAKSLKERLLAPAGDSAFGVGRGFAIGASALGLGALVYYGFGLSNEAGAIDRSVMWSEEVKRRIHSTYKYFGGSLVVTAISAFAISRSPSLLNLMMRNSWLSVIATFAAMIGSGIIVRSIPYKEGFGAKKLAWLAHCGIMGGVIAPLCFLGGPLLIRAAWYTAGLAGGLSLLAACAPSEKFLYMGGPLALGLGLVMASSIGTFFLPPTTAVGAGLYSISIYGGLVLFGLFLLYDTQHIIRKAEYYPVFAQRPYDPINESIGIYLDTLNIFIRIALTLTGGGSSKRK</sequence>
<dbReference type="PANTHER" id="PTHR23291:SF112">
    <property type="entry name" value="GROWTH HORMONE-INDUCIBLE TRANSMEMBRANE PROTEIN"/>
    <property type="match status" value="1"/>
</dbReference>
<feature type="transmembrane region" description="Helical" evidence="5">
    <location>
        <begin position="240"/>
        <end position="258"/>
    </location>
</feature>
<evidence type="ECO:0000313" key="6">
    <source>
        <dbReference type="EMBL" id="PVD38372.1"/>
    </source>
</evidence>
<organism evidence="6 7">
    <name type="scientific">Pomacea canaliculata</name>
    <name type="common">Golden apple snail</name>
    <dbReference type="NCBI Taxonomy" id="400727"/>
    <lineage>
        <taxon>Eukaryota</taxon>
        <taxon>Metazoa</taxon>
        <taxon>Spiralia</taxon>
        <taxon>Lophotrochozoa</taxon>
        <taxon>Mollusca</taxon>
        <taxon>Gastropoda</taxon>
        <taxon>Caenogastropoda</taxon>
        <taxon>Architaenioglossa</taxon>
        <taxon>Ampullarioidea</taxon>
        <taxon>Ampullariidae</taxon>
        <taxon>Pomacea</taxon>
    </lineage>
</organism>
<evidence type="ECO:0000256" key="1">
    <source>
        <dbReference type="ARBA" id="ARBA00004141"/>
    </source>
</evidence>
<evidence type="ECO:0000256" key="5">
    <source>
        <dbReference type="SAM" id="Phobius"/>
    </source>
</evidence>
<dbReference type="CDD" id="cd10431">
    <property type="entry name" value="GHITM"/>
    <property type="match status" value="1"/>
</dbReference>
<comment type="subcellular location">
    <subcellularLocation>
        <location evidence="1">Membrane</location>
        <topology evidence="1">Multi-pass membrane protein</topology>
    </subcellularLocation>
</comment>
<feature type="transmembrane region" description="Helical" evidence="5">
    <location>
        <begin position="302"/>
        <end position="322"/>
    </location>
</feature>
<proteinExistence type="predicted"/>
<evidence type="ECO:0000256" key="4">
    <source>
        <dbReference type="ARBA" id="ARBA00023136"/>
    </source>
</evidence>